<accession>A0AAX1NAZ8</accession>
<sequence>MKKLYSWSLIITLLFTPYLYGESLTTSTENNIYYFSADGDDSNDGSIESPWKTLEKASEIAQLQSKGGLLAPGDQMLFRRGDTFEGKLIVFAQGTEAAPITIGSYGTGELPIISGSGNIPNGDNLEAVKLTNTPYLIMENLWIKNDRKNKGNITWGSNTSIGIKVYANKWGGVMKGLIFRGLKITDVFGIDMIDYQGNFTLDYYTAHGIFFDSEANDKTVSPIKEIGIEDVLIEDCYFYNLGSRGVHVRHLSNIRNNPIDSEDRNKNFVIRNNVFEKLGGDAIVFASAYNALVEKNDFIDLGWGDHKSSTDRYFGRGEGCWIWDTRNIIVQFNRQYRARGFGDTYGAGGHIDFFCKNAIYQYNYSEDTEGGFVEILGDCVNSTFRYNVSKNDGFRDHHGFSIWVSGYVGSGETPVRSDSNFVYNNTVLLNKSGYTPDISIFAKNTYIYNNIFKVINGASIGADEVMIDIENGSELLVSNNLFYGNVSNAFMNLDNNKITSQDPQFMDETATDIDGFQLKENSPALNNGKAFPEPSFPMAGQGIFENISLHTATDIYGNPVDVKNLIPNIGADNKHNIGLPSDAVRVTGVSLSPITSSLEAGETWQATATISPANASVQSVSWSSSDEAVADGNATITVTTLDGRHTTSVNVSVGEVLYSLVLNGDFEND</sequence>
<protein>
    <submittedName>
        <fullName evidence="2">Ig-like domain-containing protein</fullName>
    </submittedName>
</protein>
<dbReference type="Pfam" id="PF02368">
    <property type="entry name" value="Big_2"/>
    <property type="match status" value="1"/>
</dbReference>
<dbReference type="EMBL" id="CP076133">
    <property type="protein sequence ID" value="QWG04754.1"/>
    <property type="molecule type" value="Genomic_DNA"/>
</dbReference>
<dbReference type="Gene3D" id="2.160.20.10">
    <property type="entry name" value="Single-stranded right-handed beta-helix, Pectin lyase-like"/>
    <property type="match status" value="1"/>
</dbReference>
<dbReference type="AlphaFoldDB" id="A0AAX1NAZ8"/>
<dbReference type="InterPro" id="IPR006626">
    <property type="entry name" value="PbH1"/>
</dbReference>
<dbReference type="InterPro" id="IPR011050">
    <property type="entry name" value="Pectin_lyase_fold/virulence"/>
</dbReference>
<dbReference type="InterPro" id="IPR003343">
    <property type="entry name" value="Big_2"/>
</dbReference>
<dbReference type="InterPro" id="IPR008964">
    <property type="entry name" value="Invasin/intimin_cell_adhesion"/>
</dbReference>
<evidence type="ECO:0000313" key="2">
    <source>
        <dbReference type="EMBL" id="QWG04754.1"/>
    </source>
</evidence>
<dbReference type="SUPFAM" id="SSF51126">
    <property type="entry name" value="Pectin lyase-like"/>
    <property type="match status" value="2"/>
</dbReference>
<dbReference type="SMART" id="SM00710">
    <property type="entry name" value="PbH1"/>
    <property type="match status" value="6"/>
</dbReference>
<reference evidence="2 3" key="1">
    <citation type="submission" date="2021-05" db="EMBL/GenBank/DDBJ databases">
        <title>Comparative genomic studies on the polysaccharide-degrading batcterial strains of the Flammeovirga genus.</title>
        <authorList>
            <person name="Zewei F."/>
            <person name="Zheng Z."/>
            <person name="Yu L."/>
            <person name="Ruyue G."/>
            <person name="Yanhong M."/>
            <person name="Yuanyuan C."/>
            <person name="Jingyan G."/>
            <person name="Wenjun H."/>
        </authorList>
    </citation>
    <scope>NUCLEOTIDE SEQUENCE [LARGE SCALE GENOMIC DNA]</scope>
    <source>
        <strain evidence="2 3">NBRC:100898</strain>
    </source>
</reference>
<evidence type="ECO:0000313" key="3">
    <source>
        <dbReference type="Proteomes" id="UP000678679"/>
    </source>
</evidence>
<dbReference type="Proteomes" id="UP000678679">
    <property type="component" value="Chromosome 2"/>
</dbReference>
<gene>
    <name evidence="2" type="ORF">KMW28_28045</name>
</gene>
<dbReference type="Gene3D" id="2.60.40.1080">
    <property type="match status" value="1"/>
</dbReference>
<dbReference type="InterPro" id="IPR039448">
    <property type="entry name" value="Beta_helix"/>
</dbReference>
<evidence type="ECO:0000259" key="1">
    <source>
        <dbReference type="SMART" id="SM00635"/>
    </source>
</evidence>
<dbReference type="KEGG" id="fya:KMW28_28045"/>
<keyword evidence="3" id="KW-1185">Reference proteome</keyword>
<dbReference type="RefSeq" id="WP_169666696.1">
    <property type="nucleotide sequence ID" value="NZ_CP076133.1"/>
</dbReference>
<dbReference type="SMART" id="SM00635">
    <property type="entry name" value="BID_2"/>
    <property type="match status" value="1"/>
</dbReference>
<dbReference type="InterPro" id="IPR012334">
    <property type="entry name" value="Pectin_lyas_fold"/>
</dbReference>
<proteinExistence type="predicted"/>
<feature type="domain" description="BIG2" evidence="1">
    <location>
        <begin position="585"/>
        <end position="650"/>
    </location>
</feature>
<organism evidence="2 3">
    <name type="scientific">Flammeovirga yaeyamensis</name>
    <dbReference type="NCBI Taxonomy" id="367791"/>
    <lineage>
        <taxon>Bacteria</taxon>
        <taxon>Pseudomonadati</taxon>
        <taxon>Bacteroidota</taxon>
        <taxon>Cytophagia</taxon>
        <taxon>Cytophagales</taxon>
        <taxon>Flammeovirgaceae</taxon>
        <taxon>Flammeovirga</taxon>
    </lineage>
</organism>
<dbReference type="Pfam" id="PF13229">
    <property type="entry name" value="Beta_helix"/>
    <property type="match status" value="1"/>
</dbReference>
<dbReference type="SUPFAM" id="SSF49373">
    <property type="entry name" value="Invasin/intimin cell-adhesion fragments"/>
    <property type="match status" value="1"/>
</dbReference>
<name>A0AAX1NAZ8_9BACT</name>